<dbReference type="GO" id="GO:0005634">
    <property type="term" value="C:nucleus"/>
    <property type="evidence" value="ECO:0007669"/>
    <property type="project" value="TreeGrafter"/>
</dbReference>
<proteinExistence type="inferred from homology"/>
<dbReference type="AlphaFoldDB" id="A0A915ELA9"/>
<accession>A0A915ELA9</accession>
<dbReference type="SUPFAM" id="SSF48726">
    <property type="entry name" value="Immunoglobulin"/>
    <property type="match status" value="1"/>
</dbReference>
<evidence type="ECO:0000256" key="1">
    <source>
        <dbReference type="ARBA" id="ARBA00007797"/>
    </source>
</evidence>
<dbReference type="WBParaSite" id="jg7534">
    <property type="protein sequence ID" value="jg7534"/>
    <property type="gene ID" value="jg7534"/>
</dbReference>
<evidence type="ECO:0000259" key="3">
    <source>
        <dbReference type="PROSITE" id="PS50835"/>
    </source>
</evidence>
<dbReference type="Proteomes" id="UP000887574">
    <property type="component" value="Unplaced"/>
</dbReference>
<evidence type="ECO:0000313" key="5">
    <source>
        <dbReference type="WBParaSite" id="jg7534"/>
    </source>
</evidence>
<dbReference type="InterPro" id="IPR013098">
    <property type="entry name" value="Ig_I-set"/>
</dbReference>
<evidence type="ECO:0000313" key="4">
    <source>
        <dbReference type="Proteomes" id="UP000887574"/>
    </source>
</evidence>
<feature type="domain" description="Ig-like" evidence="3">
    <location>
        <begin position="751"/>
        <end position="833"/>
    </location>
</feature>
<protein>
    <submittedName>
        <fullName evidence="5">Ig-like domain-containing protein</fullName>
    </submittedName>
</protein>
<dbReference type="InterPro" id="IPR013783">
    <property type="entry name" value="Ig-like_fold"/>
</dbReference>
<dbReference type="InterPro" id="IPR016024">
    <property type="entry name" value="ARM-type_fold"/>
</dbReference>
<dbReference type="SUPFAM" id="SSF48371">
    <property type="entry name" value="ARM repeat"/>
    <property type="match status" value="1"/>
</dbReference>
<dbReference type="Gene3D" id="1.25.10.10">
    <property type="entry name" value="Leucine-rich Repeat Variant"/>
    <property type="match status" value="1"/>
</dbReference>
<dbReference type="InterPro" id="IPR040155">
    <property type="entry name" value="CEBPZ/Mak21-like"/>
</dbReference>
<comment type="similarity">
    <text evidence="1">Belongs to the CBF/MAK21 family.</text>
</comment>
<dbReference type="PANTHER" id="PTHR12048:SF0">
    <property type="entry name" value="CCAAT_ENHANCER-BINDING PROTEIN ZETA"/>
    <property type="match status" value="1"/>
</dbReference>
<keyword evidence="4" id="KW-1185">Reference proteome</keyword>
<feature type="compositionally biased region" description="Acidic residues" evidence="2">
    <location>
        <begin position="498"/>
        <end position="508"/>
    </location>
</feature>
<organism evidence="4 5">
    <name type="scientific">Ditylenchus dipsaci</name>
    <dbReference type="NCBI Taxonomy" id="166011"/>
    <lineage>
        <taxon>Eukaryota</taxon>
        <taxon>Metazoa</taxon>
        <taxon>Ecdysozoa</taxon>
        <taxon>Nematoda</taxon>
        <taxon>Chromadorea</taxon>
        <taxon>Rhabditida</taxon>
        <taxon>Tylenchina</taxon>
        <taxon>Tylenchomorpha</taxon>
        <taxon>Sphaerularioidea</taxon>
        <taxon>Anguinidae</taxon>
        <taxon>Anguininae</taxon>
        <taxon>Ditylenchus</taxon>
    </lineage>
</organism>
<name>A0A915ELA9_9BILA</name>
<dbReference type="PROSITE" id="PS50835">
    <property type="entry name" value="IG_LIKE"/>
    <property type="match status" value="1"/>
</dbReference>
<evidence type="ECO:0000256" key="2">
    <source>
        <dbReference type="SAM" id="MobiDB-lite"/>
    </source>
</evidence>
<dbReference type="InterPro" id="IPR011989">
    <property type="entry name" value="ARM-like"/>
</dbReference>
<dbReference type="Gene3D" id="2.60.40.10">
    <property type="entry name" value="Immunoglobulins"/>
    <property type="match status" value="1"/>
</dbReference>
<reference evidence="5" key="1">
    <citation type="submission" date="2022-11" db="UniProtKB">
        <authorList>
            <consortium name="WormBaseParasite"/>
        </authorList>
    </citation>
    <scope>IDENTIFICATION</scope>
</reference>
<dbReference type="InterPro" id="IPR007110">
    <property type="entry name" value="Ig-like_dom"/>
</dbReference>
<dbReference type="Pfam" id="PF03914">
    <property type="entry name" value="CBF"/>
    <property type="match status" value="1"/>
</dbReference>
<sequence>MKIKFGSPVVHHMEGTKWYDHQFDEVVDSAKASSDEDAEKQKLLIEEAESLLKHDVELYETWYRSKNRSDANWLESVSSRGTFADRISVVQLKVQRSPVHALSRLTQLVSMVQKKGLRESTSTLKVLKELFIQDLLPPNRKLMSMQSRPLLKYANALKGKDSNLAQAKKRLIMWKFEANLKLSYDSFVHALETMSGNAVEGVSQAACLTMSELLCERAEQEQFLLTALVNKLGHPCQKVGSKVSQMLEKLIEQHSNMRAIVVEEVKRLVFRKNVSEKAQYYAVHFLRRILLSAGESDLAFSLIQVYLTLFRIVIAKEQPDHKLVPLLIAGVNKAFPYAKGKTEDLVNEVESLYTLVQTSKLPTALNVLKLLFQIHNSSEGLSDRFYSSFYRRLLTVTSTSLDEQFFALIQKVIQNDAVVSRARAFIKRLFQISLSSTPAFAASALLICSMIFKTRPELLKLPDIEQTEVFMKINHEMPGKTDEKSLFASDPAKFSSGEDSEESDDGGEDVNATLSGWVHRRKRKVSSVNGSGKAQKMGENIKSYNPTSRNPLFAYADLALDVEIVALAKHYHPTVSAFAKCIVEGTQIAYDGDPLVDFSSIRFLDRFAFKNPKIKNQKKKVRLSLKKDGKESKEEEDIEDFEIDEEIEEEMEIDGDDEEAEQVMNNNGYHNSELPLFSSFESPLHYSPSISNDGAGSTSFGNMPTDYITGHPNYPFLSNIPRSRPLTKQVNQLAYELPQNKYAKNPWSYAPEFLKVFSDIRVADFGRAVFDCVLLGSPRPKVCWLFNDEKLWFEDVTVEDTADLCRLTIPVVQSCHFGVYTVLAENEVGRAVTTATLLPLSYQQMPNQQQF</sequence>
<dbReference type="Pfam" id="PF07679">
    <property type="entry name" value="I-set"/>
    <property type="match status" value="1"/>
</dbReference>
<dbReference type="PANTHER" id="PTHR12048">
    <property type="entry name" value="CCAAT-BINDING FACTOR-RELATED"/>
    <property type="match status" value="1"/>
</dbReference>
<dbReference type="InterPro" id="IPR036179">
    <property type="entry name" value="Ig-like_dom_sf"/>
</dbReference>
<feature type="region of interest" description="Disordered" evidence="2">
    <location>
        <begin position="481"/>
        <end position="511"/>
    </location>
</feature>
<dbReference type="InterPro" id="IPR005612">
    <property type="entry name" value="CCAAT-binding_factor"/>
</dbReference>